<feature type="non-terminal residue" evidence="1">
    <location>
        <position position="1"/>
    </location>
</feature>
<accession>A0AAV1Z1S8</accession>
<evidence type="ECO:0000313" key="2">
    <source>
        <dbReference type="Proteomes" id="UP001497382"/>
    </source>
</evidence>
<evidence type="ECO:0000313" key="1">
    <source>
        <dbReference type="EMBL" id="CAL1265462.1"/>
    </source>
</evidence>
<organism evidence="1 2">
    <name type="scientific">Larinioides sclopetarius</name>
    <dbReference type="NCBI Taxonomy" id="280406"/>
    <lineage>
        <taxon>Eukaryota</taxon>
        <taxon>Metazoa</taxon>
        <taxon>Ecdysozoa</taxon>
        <taxon>Arthropoda</taxon>
        <taxon>Chelicerata</taxon>
        <taxon>Arachnida</taxon>
        <taxon>Araneae</taxon>
        <taxon>Araneomorphae</taxon>
        <taxon>Entelegynae</taxon>
        <taxon>Araneoidea</taxon>
        <taxon>Araneidae</taxon>
        <taxon>Larinioides</taxon>
    </lineage>
</organism>
<sequence length="53" mass="6071">DSVAEVFLFVSFNYLGLFEKGLLLKCSASSQPKEHTRLSTQRKYSRCEILNCI</sequence>
<comment type="caution">
    <text evidence="1">The sequence shown here is derived from an EMBL/GenBank/DDBJ whole genome shotgun (WGS) entry which is preliminary data.</text>
</comment>
<reference evidence="1 2" key="1">
    <citation type="submission" date="2024-04" db="EMBL/GenBank/DDBJ databases">
        <authorList>
            <person name="Rising A."/>
            <person name="Reimegard J."/>
            <person name="Sonavane S."/>
            <person name="Akerstrom W."/>
            <person name="Nylinder S."/>
            <person name="Hedman E."/>
            <person name="Kallberg Y."/>
        </authorList>
    </citation>
    <scope>NUCLEOTIDE SEQUENCE [LARGE SCALE GENOMIC DNA]</scope>
</reference>
<gene>
    <name evidence="1" type="ORF">LARSCL_LOCUS2543</name>
</gene>
<dbReference type="Proteomes" id="UP001497382">
    <property type="component" value="Unassembled WGS sequence"/>
</dbReference>
<dbReference type="EMBL" id="CAXIEN010000017">
    <property type="protein sequence ID" value="CAL1265462.1"/>
    <property type="molecule type" value="Genomic_DNA"/>
</dbReference>
<name>A0AAV1Z1S8_9ARAC</name>
<keyword evidence="2" id="KW-1185">Reference proteome</keyword>
<protein>
    <submittedName>
        <fullName evidence="1">Uncharacterized protein</fullName>
    </submittedName>
</protein>
<dbReference type="AlphaFoldDB" id="A0AAV1Z1S8"/>
<proteinExistence type="predicted"/>